<organism evidence="1 2">
    <name type="scientific">Sphingomonas psychrolutea</name>
    <dbReference type="NCBI Taxonomy" id="1259676"/>
    <lineage>
        <taxon>Bacteria</taxon>
        <taxon>Pseudomonadati</taxon>
        <taxon>Pseudomonadota</taxon>
        <taxon>Alphaproteobacteria</taxon>
        <taxon>Sphingomonadales</taxon>
        <taxon>Sphingomonadaceae</taxon>
        <taxon>Sphingomonas</taxon>
    </lineage>
</organism>
<comment type="caution">
    <text evidence="1">The sequence shown here is derived from an EMBL/GenBank/DDBJ whole genome shotgun (WGS) entry which is preliminary data.</text>
</comment>
<gene>
    <name evidence="1" type="ORF">GCM10011395_31350</name>
</gene>
<evidence type="ECO:0000313" key="1">
    <source>
        <dbReference type="EMBL" id="GGA58809.1"/>
    </source>
</evidence>
<reference evidence="2" key="1">
    <citation type="journal article" date="2019" name="Int. J. Syst. Evol. Microbiol.">
        <title>The Global Catalogue of Microorganisms (GCM) 10K type strain sequencing project: providing services to taxonomists for standard genome sequencing and annotation.</title>
        <authorList>
            <consortium name="The Broad Institute Genomics Platform"/>
            <consortium name="The Broad Institute Genome Sequencing Center for Infectious Disease"/>
            <person name="Wu L."/>
            <person name="Ma J."/>
        </authorList>
    </citation>
    <scope>NUCLEOTIDE SEQUENCE [LARGE SCALE GENOMIC DNA]</scope>
    <source>
        <strain evidence="2">CGMCC 1.10106</strain>
    </source>
</reference>
<dbReference type="RefSeq" id="WP_188449153.1">
    <property type="nucleotide sequence ID" value="NZ_BMDW01000024.1"/>
</dbReference>
<protein>
    <recommendedName>
        <fullName evidence="3">DUF2793 domain-containing protein</fullName>
    </recommendedName>
</protein>
<dbReference type="Pfam" id="PF10983">
    <property type="entry name" value="DUF2793"/>
    <property type="match status" value="1"/>
</dbReference>
<name>A0ABQ1H5U2_9SPHN</name>
<sequence length="167" mass="16838">MSDETSVRLGLPLLQSGQAQKELSHNEALTLLDFAVQPVVESVGVNAPPASPVVGACWVVGTTPSGAWTGQAQALAGWSEAGWRFVAARDGIAAWSLADGAIARFSGGTWTVGRVSGTEVVLGGNVVVATRQAAIADPAGGSITDAAARATIAAILAALRTHGLIAR</sequence>
<dbReference type="InterPro" id="IPR021251">
    <property type="entry name" value="DUF2793"/>
</dbReference>
<proteinExistence type="predicted"/>
<keyword evidence="2" id="KW-1185">Reference proteome</keyword>
<dbReference type="EMBL" id="BMDW01000024">
    <property type="protein sequence ID" value="GGA58809.1"/>
    <property type="molecule type" value="Genomic_DNA"/>
</dbReference>
<accession>A0ABQ1H5U2</accession>
<evidence type="ECO:0008006" key="3">
    <source>
        <dbReference type="Google" id="ProtNLM"/>
    </source>
</evidence>
<evidence type="ECO:0000313" key="2">
    <source>
        <dbReference type="Proteomes" id="UP000618591"/>
    </source>
</evidence>
<dbReference type="Proteomes" id="UP000618591">
    <property type="component" value="Unassembled WGS sequence"/>
</dbReference>